<keyword evidence="3" id="KW-0732">Signal</keyword>
<dbReference type="InterPro" id="IPR001007">
    <property type="entry name" value="VWF_dom"/>
</dbReference>
<dbReference type="PROSITE" id="PS01208">
    <property type="entry name" value="VWFC_1"/>
    <property type="match status" value="1"/>
</dbReference>
<dbReference type="Proteomes" id="UP000593565">
    <property type="component" value="Unassembled WGS sequence"/>
</dbReference>
<feature type="coiled-coil region" evidence="4">
    <location>
        <begin position="327"/>
        <end position="354"/>
    </location>
</feature>
<dbReference type="PANTHER" id="PTHR46698:SF6">
    <property type="entry name" value="KIELIN_CHORDIN-LIKE PROTEIN"/>
    <property type="match status" value="1"/>
</dbReference>
<dbReference type="SUPFAM" id="SSF49899">
    <property type="entry name" value="Concanavalin A-like lectins/glucanases"/>
    <property type="match status" value="1"/>
</dbReference>
<dbReference type="Pfam" id="PF00093">
    <property type="entry name" value="VWC"/>
    <property type="match status" value="2"/>
</dbReference>
<dbReference type="GO" id="GO:0005576">
    <property type="term" value="C:extracellular region"/>
    <property type="evidence" value="ECO:0007669"/>
    <property type="project" value="UniProtKB-SubCell"/>
</dbReference>
<evidence type="ECO:0000313" key="8">
    <source>
        <dbReference type="Proteomes" id="UP000593565"/>
    </source>
</evidence>
<feature type="region of interest" description="Disordered" evidence="5">
    <location>
        <begin position="284"/>
        <end position="322"/>
    </location>
</feature>
<sequence>MFLVSRARIPVINGKTAALCLMWPQLGENMELVMERRLLLSAVLSVCVLWRICSASQTDHHKELKVLQDTNVIDILEMLSITQSSQGIAKVKGHAPGTTAWRFHFHTPHLTFPLDVYQRFVRAWHGSLSLHLAGQQARGSVATLLSLSAPGNTPLLRIISNMREDFLQLEIHTTPNTKPEVLRFPGGNPFSGGRWARVVLGVAPGWVWMFQECKEATIVKLTHQGRPLTLNLPPHDLQVTLAKTAYDKVSQFNGYLQTAQISTTPYERRPWFCKNVTDPVPFPPAPYRSVDSEEELQDQPDCTGNSVLCPPAAPHDRAGNGEQRQAVRNLEERLHNITTMLLMLKQQNEDLQARVWLLESCECVRKTCVWENQEMKEGSRWRTDRHTECSCISGRVQCETSKKCGAGDVIHNVSYSTIDGCQTCSCRNGDMSCVDLQKCPRTCQDGVKPPFGSCCRDCSRCEYRGEVVREGVTFPDREDPCKVCVCSGGNVECNSVPCPTPDCSLVETVSGECCPRCEQCTYESEVFSDGQQFNSKENPCLSCRCSTGEVRCENIESSCSPVHCTNPTRQHGNCCPTCNNCVVHDREYRDGEKFVNPVNQCETCVCQGGQVECHNQCPRPTCNYPVTGTCCQNNCNAPPADCVYEGRLYRHTQRFYHPTDVCQLCSCTNGMVNCNHKPCPFASCTHPVQQECCRTCDGCLFKGVERANGEQFADVSDPCGVCRCHEGNVVCTSRQCPQVTCPFPVQGECCPSCGGTFHTPSVCPAENLRQMKESDLI</sequence>
<feature type="domain" description="VWFC" evidence="6">
    <location>
        <begin position="459"/>
        <end position="518"/>
    </location>
</feature>
<dbReference type="EMBL" id="JAAGNN010000003">
    <property type="protein sequence ID" value="KAF4091893.1"/>
    <property type="molecule type" value="Genomic_DNA"/>
</dbReference>
<evidence type="ECO:0000256" key="2">
    <source>
        <dbReference type="ARBA" id="ARBA00022525"/>
    </source>
</evidence>
<keyword evidence="2" id="KW-0964">Secreted</keyword>
<comment type="subcellular location">
    <subcellularLocation>
        <location evidence="1">Secreted</location>
    </subcellularLocation>
</comment>
<evidence type="ECO:0000256" key="5">
    <source>
        <dbReference type="SAM" id="MobiDB-lite"/>
    </source>
</evidence>
<gene>
    <name evidence="7" type="ORF">AMELA_G00042140</name>
</gene>
<dbReference type="Gene3D" id="2.60.120.200">
    <property type="match status" value="1"/>
</dbReference>
<organism evidence="7 8">
    <name type="scientific">Ameiurus melas</name>
    <name type="common">Black bullhead</name>
    <name type="synonym">Silurus melas</name>
    <dbReference type="NCBI Taxonomy" id="219545"/>
    <lineage>
        <taxon>Eukaryota</taxon>
        <taxon>Metazoa</taxon>
        <taxon>Chordata</taxon>
        <taxon>Craniata</taxon>
        <taxon>Vertebrata</taxon>
        <taxon>Euteleostomi</taxon>
        <taxon>Actinopterygii</taxon>
        <taxon>Neopterygii</taxon>
        <taxon>Teleostei</taxon>
        <taxon>Ostariophysi</taxon>
        <taxon>Siluriformes</taxon>
        <taxon>Ictaluridae</taxon>
        <taxon>Ameiurus</taxon>
    </lineage>
</organism>
<dbReference type="AlphaFoldDB" id="A0A7J6B9Z5"/>
<reference evidence="7 8" key="1">
    <citation type="submission" date="2020-02" db="EMBL/GenBank/DDBJ databases">
        <title>A chromosome-scale genome assembly of the black bullhead catfish (Ameiurus melas).</title>
        <authorList>
            <person name="Wen M."/>
            <person name="Zham M."/>
            <person name="Cabau C."/>
            <person name="Klopp C."/>
            <person name="Donnadieu C."/>
            <person name="Roques C."/>
            <person name="Bouchez O."/>
            <person name="Lampietro C."/>
            <person name="Jouanno E."/>
            <person name="Herpin A."/>
            <person name="Louis A."/>
            <person name="Berthelot C."/>
            <person name="Parey E."/>
            <person name="Roest-Crollius H."/>
            <person name="Braasch I."/>
            <person name="Postlethwait J."/>
            <person name="Robinson-Rechavi M."/>
            <person name="Echchiki A."/>
            <person name="Begum T."/>
            <person name="Montfort J."/>
            <person name="Schartl M."/>
            <person name="Bobe J."/>
            <person name="Guiguen Y."/>
        </authorList>
    </citation>
    <scope>NUCLEOTIDE SEQUENCE [LARGE SCALE GENOMIC DNA]</scope>
    <source>
        <strain evidence="7">M_S1</strain>
        <tissue evidence="7">Blood</tissue>
    </source>
</reference>
<dbReference type="GO" id="GO:0030513">
    <property type="term" value="P:positive regulation of BMP signaling pathway"/>
    <property type="evidence" value="ECO:0007669"/>
    <property type="project" value="TreeGrafter"/>
</dbReference>
<evidence type="ECO:0000313" key="7">
    <source>
        <dbReference type="EMBL" id="KAF4091893.1"/>
    </source>
</evidence>
<name>A0A7J6B9Z5_AMEME</name>
<evidence type="ECO:0000256" key="3">
    <source>
        <dbReference type="ARBA" id="ARBA00022729"/>
    </source>
</evidence>
<feature type="domain" description="VWFC" evidence="6">
    <location>
        <begin position="640"/>
        <end position="697"/>
    </location>
</feature>
<keyword evidence="8" id="KW-1185">Reference proteome</keyword>
<dbReference type="PANTHER" id="PTHR46698">
    <property type="entry name" value="CROSSVEINLESS 2"/>
    <property type="match status" value="1"/>
</dbReference>
<dbReference type="SMART" id="SM00214">
    <property type="entry name" value="VWC"/>
    <property type="match status" value="6"/>
</dbReference>
<proteinExistence type="predicted"/>
<dbReference type="PROSITE" id="PS50184">
    <property type="entry name" value="VWFC_2"/>
    <property type="match status" value="4"/>
</dbReference>
<dbReference type="InterPro" id="IPR013320">
    <property type="entry name" value="ConA-like_dom_sf"/>
</dbReference>
<keyword evidence="4" id="KW-0175">Coiled coil</keyword>
<accession>A0A7J6B9Z5</accession>
<feature type="domain" description="VWFC" evidence="6">
    <location>
        <begin position="697"/>
        <end position="754"/>
    </location>
</feature>
<dbReference type="InterPro" id="IPR052424">
    <property type="entry name" value="Kielin_Chordin-BMP_Reg"/>
</dbReference>
<dbReference type="Gene3D" id="2.10.70.10">
    <property type="entry name" value="Complement Module, domain 1"/>
    <property type="match status" value="5"/>
</dbReference>
<feature type="domain" description="VWFC" evidence="6">
    <location>
        <begin position="518"/>
        <end position="579"/>
    </location>
</feature>
<dbReference type="Pfam" id="PF23334">
    <property type="entry name" value="VWC2L_2nd"/>
    <property type="match status" value="2"/>
</dbReference>
<protein>
    <recommendedName>
        <fullName evidence="6">VWFC domain-containing protein</fullName>
    </recommendedName>
</protein>
<dbReference type="SUPFAM" id="SSF57603">
    <property type="entry name" value="FnI-like domain"/>
    <property type="match status" value="5"/>
</dbReference>
<evidence type="ECO:0000256" key="4">
    <source>
        <dbReference type="SAM" id="Coils"/>
    </source>
</evidence>
<evidence type="ECO:0000259" key="6">
    <source>
        <dbReference type="PROSITE" id="PS50184"/>
    </source>
</evidence>
<dbReference type="Gene3D" id="6.20.200.20">
    <property type="match status" value="1"/>
</dbReference>
<evidence type="ECO:0000256" key="1">
    <source>
        <dbReference type="ARBA" id="ARBA00004613"/>
    </source>
</evidence>
<comment type="caution">
    <text evidence="7">The sequence shown here is derived from an EMBL/GenBank/DDBJ whole genome shotgun (WGS) entry which is preliminary data.</text>
</comment>